<feature type="domain" description="Transposase (putative) gypsy type" evidence="2">
    <location>
        <begin position="198"/>
        <end position="254"/>
    </location>
</feature>
<accession>A0ABQ5E418</accession>
<protein>
    <recommendedName>
        <fullName evidence="2">Transposase (putative) gypsy type domain-containing protein</fullName>
    </recommendedName>
</protein>
<dbReference type="PANTHER" id="PTHR31099:SF41">
    <property type="entry name" value="TRANSPOSASE (PUTATIVE), GYPSY TYPE-RELATED"/>
    <property type="match status" value="1"/>
</dbReference>
<keyword evidence="1" id="KW-0472">Membrane</keyword>
<comment type="caution">
    <text evidence="3">The sequence shown here is derived from an EMBL/GenBank/DDBJ whole genome shotgun (WGS) entry which is preliminary data.</text>
</comment>
<feature type="transmembrane region" description="Helical" evidence="1">
    <location>
        <begin position="341"/>
        <end position="362"/>
    </location>
</feature>
<name>A0ABQ5E418_9ASTR</name>
<sequence>MGNGNHIHILGDYSKPSYEGYMNTIELPKGNNVVPLRSDTIRLVQNGCSFHGYRSKDPNQHPSNWLERLPARSISTWDDLTTRFLAQFFPPRRTAVSTKSVMCRKGGFRVIIGLGQWMGSCTKPSDEMIPYTIKGKPLVLPWGRTPRLDSGVRKALDAFCNEFYIPEEVHPVLPNRNDTMHERLAGKIRLYTSFFDFANFRLPLSTFLVDVLRHFRINISQLSVIGAAKVYHFEILCHVYGIIPTVGLFRCFYVNSKKSGWMSFSKRFDNAFVCYTKPIDSLKNWNNYFFWVDDFACPASFSWHTAKHVIRDPAPVAASFNEQDYATLGAHPSPRGCVPSVIYVLCVLRLVVLVLTVHLFYVELDIFAFIHTSDPTKVKIVEQERNKGEPLLLETIIGRTVPLLLITPDRAEIELDASVERLFDECGSGNQMEQGDSAGGGKDVDIQPVIEAADTVVEDVALVQRNVKGKENPWLWMRRLLAGAVLNAEVEVTAIPTLPFMTTSISTMPEREGGDRTDFMAGLNLHAIGAPPRFVISSDSSHHSGTNVAEAEVNSLIRSSVPKMTTVTTITLMVNPASVAKEKLVEPSPFCVGSSSTGGTDPTTGGFSNLTGSDFLVGAIRTFFASIRGMEHDQLFTEFNVGAARQMSLSAEVRMRAKYNVKEKRRLKFVIERQVEILKVINE</sequence>
<keyword evidence="1" id="KW-1133">Transmembrane helix</keyword>
<keyword evidence="1" id="KW-0812">Transmembrane</keyword>
<reference evidence="3" key="2">
    <citation type="submission" date="2022-01" db="EMBL/GenBank/DDBJ databases">
        <authorList>
            <person name="Yamashiro T."/>
            <person name="Shiraishi A."/>
            <person name="Satake H."/>
            <person name="Nakayama K."/>
        </authorList>
    </citation>
    <scope>NUCLEOTIDE SEQUENCE</scope>
</reference>
<dbReference type="InterPro" id="IPR007321">
    <property type="entry name" value="Transposase_28"/>
</dbReference>
<keyword evidence="4" id="KW-1185">Reference proteome</keyword>
<proteinExistence type="predicted"/>
<reference evidence="3" key="1">
    <citation type="journal article" date="2022" name="Int. J. Mol. Sci.">
        <title>Draft Genome of Tanacetum Coccineum: Genomic Comparison of Closely Related Tanacetum-Family Plants.</title>
        <authorList>
            <person name="Yamashiro T."/>
            <person name="Shiraishi A."/>
            <person name="Nakayama K."/>
            <person name="Satake H."/>
        </authorList>
    </citation>
    <scope>NUCLEOTIDE SEQUENCE</scope>
</reference>
<evidence type="ECO:0000256" key="1">
    <source>
        <dbReference type="SAM" id="Phobius"/>
    </source>
</evidence>
<evidence type="ECO:0000313" key="4">
    <source>
        <dbReference type="Proteomes" id="UP001151760"/>
    </source>
</evidence>
<dbReference type="PANTHER" id="PTHR31099">
    <property type="entry name" value="OS06G0165300 PROTEIN"/>
    <property type="match status" value="1"/>
</dbReference>
<evidence type="ECO:0000259" key="2">
    <source>
        <dbReference type="Pfam" id="PF04195"/>
    </source>
</evidence>
<evidence type="ECO:0000313" key="3">
    <source>
        <dbReference type="EMBL" id="GJT44439.1"/>
    </source>
</evidence>
<dbReference type="Proteomes" id="UP001151760">
    <property type="component" value="Unassembled WGS sequence"/>
</dbReference>
<dbReference type="Pfam" id="PF04195">
    <property type="entry name" value="Transposase_28"/>
    <property type="match status" value="1"/>
</dbReference>
<organism evidence="3 4">
    <name type="scientific">Tanacetum coccineum</name>
    <dbReference type="NCBI Taxonomy" id="301880"/>
    <lineage>
        <taxon>Eukaryota</taxon>
        <taxon>Viridiplantae</taxon>
        <taxon>Streptophyta</taxon>
        <taxon>Embryophyta</taxon>
        <taxon>Tracheophyta</taxon>
        <taxon>Spermatophyta</taxon>
        <taxon>Magnoliopsida</taxon>
        <taxon>eudicotyledons</taxon>
        <taxon>Gunneridae</taxon>
        <taxon>Pentapetalae</taxon>
        <taxon>asterids</taxon>
        <taxon>campanulids</taxon>
        <taxon>Asterales</taxon>
        <taxon>Asteraceae</taxon>
        <taxon>Asteroideae</taxon>
        <taxon>Anthemideae</taxon>
        <taxon>Anthemidinae</taxon>
        <taxon>Tanacetum</taxon>
    </lineage>
</organism>
<dbReference type="EMBL" id="BQNB010015813">
    <property type="protein sequence ID" value="GJT44439.1"/>
    <property type="molecule type" value="Genomic_DNA"/>
</dbReference>
<gene>
    <name evidence="3" type="ORF">Tco_0953154</name>
</gene>